<accession>A0A6P7RQK8</accession>
<reference evidence="2" key="1">
    <citation type="submission" date="2025-08" db="UniProtKB">
        <authorList>
            <consortium name="RefSeq"/>
        </authorList>
    </citation>
    <scope>IDENTIFICATION</scope>
</reference>
<dbReference type="RefSeq" id="XP_029337605.1">
    <property type="nucleotide sequence ID" value="XM_029481745.1"/>
</dbReference>
<evidence type="ECO:0000313" key="1">
    <source>
        <dbReference type="Proteomes" id="UP000515126"/>
    </source>
</evidence>
<dbReference type="PANTHER" id="PTHR39410:SF1">
    <property type="entry name" value="RIKEN CDNA 4930558K02 GENE"/>
    <property type="match status" value="1"/>
</dbReference>
<dbReference type="Proteomes" id="UP000515126">
    <property type="component" value="Chromosome 1"/>
</dbReference>
<protein>
    <submittedName>
        <fullName evidence="2">Uncharacterized protein C1orf105 homolog isoform X1</fullName>
    </submittedName>
</protein>
<dbReference type="Pfam" id="PF15081">
    <property type="entry name" value="DUF4548"/>
    <property type="match status" value="1"/>
</dbReference>
<dbReference type="GeneID" id="110291620"/>
<organism evidence="1 2">
    <name type="scientific">Mus caroli</name>
    <name type="common">Ryukyu mouse</name>
    <name type="synonym">Ricefield mouse</name>
    <dbReference type="NCBI Taxonomy" id="10089"/>
    <lineage>
        <taxon>Eukaryota</taxon>
        <taxon>Metazoa</taxon>
        <taxon>Chordata</taxon>
        <taxon>Craniata</taxon>
        <taxon>Vertebrata</taxon>
        <taxon>Euteleostomi</taxon>
        <taxon>Mammalia</taxon>
        <taxon>Eutheria</taxon>
        <taxon>Euarchontoglires</taxon>
        <taxon>Glires</taxon>
        <taxon>Rodentia</taxon>
        <taxon>Myomorpha</taxon>
        <taxon>Muroidea</taxon>
        <taxon>Muridae</taxon>
        <taxon>Murinae</taxon>
        <taxon>Mus</taxon>
        <taxon>Mus</taxon>
    </lineage>
</organism>
<evidence type="ECO:0000313" key="2">
    <source>
        <dbReference type="RefSeq" id="XP_029337605.1"/>
    </source>
</evidence>
<sequence length="238" mass="27067">MLSLGSKSLSGTYFTGCGRQEESRGWWKTGNCKVTMTCVDRLSAKGLSTHPSPPPIGCQTRLLAFVPKFDKIPWLSEASLVNKPLVLSIPRRYHSSIVLTSYKKDMYLPHLLENPDFISKARKNEHENLSPRNKQLCSTCREYQKVKTVQPKMFIIPDHQKPSSQNSVNHREVSLHSQVQQLNSYNDIPTESISYRLPIIGPRTAVFHRLLSGAYETPRDTQHCAFPRKKGMSKTVKQ</sequence>
<proteinExistence type="predicted"/>
<gene>
    <name evidence="2" type="primary">C1H1orf105</name>
</gene>
<dbReference type="CTD" id="102137781"/>
<keyword evidence="1" id="KW-1185">Reference proteome</keyword>
<dbReference type="InterPro" id="IPR027845">
    <property type="entry name" value="DUF4548"/>
</dbReference>
<dbReference type="PANTHER" id="PTHR39410">
    <property type="entry name" value="RIKEN CDNA 4930558K02 GENE"/>
    <property type="match status" value="1"/>
</dbReference>
<dbReference type="AlphaFoldDB" id="A0A6P7RQK8"/>
<name>A0A6P7RQK8_MUSCR</name>